<dbReference type="EMBL" id="LKEB01000125">
    <property type="protein sequence ID" value="ROV88070.1"/>
    <property type="molecule type" value="Genomic_DNA"/>
</dbReference>
<evidence type="ECO:0000313" key="1">
    <source>
        <dbReference type="EMBL" id="ROV88070.1"/>
    </source>
</evidence>
<protein>
    <submittedName>
        <fullName evidence="1">Uncharacterized protein</fullName>
    </submittedName>
</protein>
<proteinExistence type="predicted"/>
<name>A0A423VB32_9PEZI</name>
<evidence type="ECO:0000313" key="2">
    <source>
        <dbReference type="Proteomes" id="UP000285146"/>
    </source>
</evidence>
<comment type="caution">
    <text evidence="1">The sequence shown here is derived from an EMBL/GenBank/DDBJ whole genome shotgun (WGS) entry which is preliminary data.</text>
</comment>
<organism evidence="1 2">
    <name type="scientific">Cytospora leucostoma</name>
    <dbReference type="NCBI Taxonomy" id="1230097"/>
    <lineage>
        <taxon>Eukaryota</taxon>
        <taxon>Fungi</taxon>
        <taxon>Dikarya</taxon>
        <taxon>Ascomycota</taxon>
        <taxon>Pezizomycotina</taxon>
        <taxon>Sordariomycetes</taxon>
        <taxon>Sordariomycetidae</taxon>
        <taxon>Diaporthales</taxon>
        <taxon>Cytosporaceae</taxon>
        <taxon>Cytospora</taxon>
    </lineage>
</organism>
<reference evidence="1 2" key="1">
    <citation type="submission" date="2015-09" db="EMBL/GenBank/DDBJ databases">
        <title>Host preference determinants of Valsa canker pathogens revealed by comparative genomics.</title>
        <authorList>
            <person name="Yin Z."/>
            <person name="Huang L."/>
        </authorList>
    </citation>
    <scope>NUCLEOTIDE SEQUENCE [LARGE SCALE GENOMIC DNA]</scope>
    <source>
        <strain evidence="1 2">SXYLt</strain>
    </source>
</reference>
<dbReference type="InParanoid" id="A0A423VB32"/>
<sequence length="128" mass="14480">MAGNEWYSHRRHRDDKTPEAVRAIKRLQEEFDTAKTQKAANHIQRRIVGKLVTIQRSFDLIADRSVRMDGPGIRVPIRMIKKIVADAALEQAEDDRSKAAMGRGILTGTRVLDREVSAADLLTDDDDE</sequence>
<gene>
    <name evidence="1" type="ORF">VPNG_10392</name>
</gene>
<accession>A0A423VB32</accession>
<dbReference type="Proteomes" id="UP000285146">
    <property type="component" value="Unassembled WGS sequence"/>
</dbReference>
<keyword evidence="2" id="KW-1185">Reference proteome</keyword>
<dbReference type="AlphaFoldDB" id="A0A423VB32"/>